<keyword evidence="5" id="KW-0325">Glycoprotein</keyword>
<evidence type="ECO:0000313" key="10">
    <source>
        <dbReference type="Ensembl" id="ENSMMOP00000024177.1"/>
    </source>
</evidence>
<reference evidence="10" key="2">
    <citation type="submission" date="2025-09" db="UniProtKB">
        <authorList>
            <consortium name="Ensembl"/>
        </authorList>
    </citation>
    <scope>IDENTIFICATION</scope>
</reference>
<name>A0A3Q4BSB3_MOLML</name>
<keyword evidence="7" id="KW-0812">Transmembrane</keyword>
<keyword evidence="7" id="KW-0472">Membrane</keyword>
<evidence type="ECO:0000259" key="9">
    <source>
        <dbReference type="PROSITE" id="PS50234"/>
    </source>
</evidence>
<evidence type="ECO:0000256" key="5">
    <source>
        <dbReference type="ARBA" id="ARBA00023180"/>
    </source>
</evidence>
<dbReference type="SUPFAM" id="SSF53300">
    <property type="entry name" value="vWA-like"/>
    <property type="match status" value="2"/>
</dbReference>
<dbReference type="CDD" id="cd01450">
    <property type="entry name" value="vWFA_subfamily_ECM"/>
    <property type="match status" value="1"/>
</dbReference>
<comment type="subcellular location">
    <subcellularLocation>
        <location evidence="1">Secreted</location>
    </subcellularLocation>
</comment>
<sequence>AGSSVGPLLLLVLLQNCKKTELADIIFLVDTSKSISKAQFESMQKFMESVVNKFKVRQDRVRLGIITFSTTPQSDFTLKESVFKRDVLEAIAKLVPRKGYTYTGKALNYSLQFFNATHGGRKSQKVPQILIVITDGKATNPNILKETSDMLRNNGVTIFSVGVKNSSRDQLETMAGGDKAKVFYVDSFKALENLYKNISSVICHHIKQRKSFFVLLTCTLLLRCVNSCCLVLFHVLNLPNSNLVVRINGRTYQTEFWLCCLVLKLCSGFSYYLAIKYKSYLIYFLIVIIDMKEKADLVFLLDMSGSIGVENYAIMINFTAELLKSFKVSNKFVRVGLAQFSDTPAHEFFLNDYSKEEEVVSHVLRLKYSGGNTYIGKALDHIKNYFKSSTGSRYGVSKNLVLITDGDSYDDVEDVAERVRALGVEMFAIGIGNFHSLKLLQIAGDPQRLFNVRSFSDLENIKNKLFETICKSKPIPEPTSNKSPTEIKTKVNFGNRA</sequence>
<reference evidence="10" key="1">
    <citation type="submission" date="2025-08" db="UniProtKB">
        <authorList>
            <consortium name="Ensembl"/>
        </authorList>
    </citation>
    <scope>IDENTIFICATION</scope>
</reference>
<evidence type="ECO:0000256" key="2">
    <source>
        <dbReference type="ARBA" id="ARBA00022525"/>
    </source>
</evidence>
<evidence type="ECO:0000256" key="7">
    <source>
        <dbReference type="SAM" id="Phobius"/>
    </source>
</evidence>
<feature type="transmembrane region" description="Helical" evidence="7">
    <location>
        <begin position="256"/>
        <end position="275"/>
    </location>
</feature>
<evidence type="ECO:0000256" key="3">
    <source>
        <dbReference type="ARBA" id="ARBA00022729"/>
    </source>
</evidence>
<feature type="chain" id="PRO_5018695734" description="VWFA domain-containing protein" evidence="8">
    <location>
        <begin position="23"/>
        <end position="497"/>
    </location>
</feature>
<dbReference type="InterPro" id="IPR050525">
    <property type="entry name" value="ECM_Assembly_Org"/>
</dbReference>
<dbReference type="CDD" id="cd01472">
    <property type="entry name" value="vWA_collagen"/>
    <property type="match status" value="1"/>
</dbReference>
<dbReference type="InterPro" id="IPR002035">
    <property type="entry name" value="VWF_A"/>
</dbReference>
<dbReference type="AlphaFoldDB" id="A0A3Q4BSB3"/>
<keyword evidence="11" id="KW-1185">Reference proteome</keyword>
<keyword evidence="7" id="KW-1133">Transmembrane helix</keyword>
<dbReference type="PANTHER" id="PTHR24020">
    <property type="entry name" value="COLLAGEN ALPHA"/>
    <property type="match status" value="1"/>
</dbReference>
<dbReference type="FunFam" id="3.40.50.410:FF:000004">
    <property type="entry name" value="collagen alpha-6(VI) chain"/>
    <property type="match status" value="2"/>
</dbReference>
<organism evidence="10 11">
    <name type="scientific">Mola mola</name>
    <name type="common">Ocean sunfish</name>
    <name type="synonym">Tetraodon mola</name>
    <dbReference type="NCBI Taxonomy" id="94237"/>
    <lineage>
        <taxon>Eukaryota</taxon>
        <taxon>Metazoa</taxon>
        <taxon>Chordata</taxon>
        <taxon>Craniata</taxon>
        <taxon>Vertebrata</taxon>
        <taxon>Euteleostomi</taxon>
        <taxon>Actinopterygii</taxon>
        <taxon>Neopterygii</taxon>
        <taxon>Teleostei</taxon>
        <taxon>Neoteleostei</taxon>
        <taxon>Acanthomorphata</taxon>
        <taxon>Eupercaria</taxon>
        <taxon>Tetraodontiformes</taxon>
        <taxon>Molidae</taxon>
        <taxon>Mola</taxon>
    </lineage>
</organism>
<dbReference type="Pfam" id="PF00092">
    <property type="entry name" value="VWA"/>
    <property type="match status" value="2"/>
</dbReference>
<protein>
    <recommendedName>
        <fullName evidence="9">VWFA domain-containing protein</fullName>
    </recommendedName>
</protein>
<accession>A0A3Q4BSB3</accession>
<feature type="domain" description="VWFA" evidence="9">
    <location>
        <begin position="24"/>
        <end position="198"/>
    </location>
</feature>
<keyword evidence="2" id="KW-0964">Secreted</keyword>
<dbReference type="Proteomes" id="UP000261620">
    <property type="component" value="Unplaced"/>
</dbReference>
<dbReference type="PANTHER" id="PTHR24020:SF20">
    <property type="entry name" value="PH DOMAIN-CONTAINING PROTEIN"/>
    <property type="match status" value="1"/>
</dbReference>
<dbReference type="OMA" id="YYSGPKR"/>
<keyword evidence="3 8" id="KW-0732">Signal</keyword>
<keyword evidence="4" id="KW-0677">Repeat</keyword>
<dbReference type="PROSITE" id="PS50234">
    <property type="entry name" value="VWFA"/>
    <property type="match status" value="2"/>
</dbReference>
<dbReference type="Gene3D" id="3.40.50.410">
    <property type="entry name" value="von Willebrand factor, type A domain"/>
    <property type="match status" value="2"/>
</dbReference>
<evidence type="ECO:0000256" key="1">
    <source>
        <dbReference type="ARBA" id="ARBA00004613"/>
    </source>
</evidence>
<dbReference type="InterPro" id="IPR036465">
    <property type="entry name" value="vWFA_dom_sf"/>
</dbReference>
<evidence type="ECO:0000256" key="6">
    <source>
        <dbReference type="SAM" id="MobiDB-lite"/>
    </source>
</evidence>
<evidence type="ECO:0000313" key="11">
    <source>
        <dbReference type="Proteomes" id="UP000261620"/>
    </source>
</evidence>
<dbReference type="SMART" id="SM00327">
    <property type="entry name" value="VWA"/>
    <property type="match status" value="2"/>
</dbReference>
<dbReference type="PRINTS" id="PR00453">
    <property type="entry name" value="VWFADOMAIN"/>
</dbReference>
<proteinExistence type="predicted"/>
<feature type="transmembrane region" description="Helical" evidence="7">
    <location>
        <begin position="212"/>
        <end position="236"/>
    </location>
</feature>
<evidence type="ECO:0000256" key="4">
    <source>
        <dbReference type="ARBA" id="ARBA00022737"/>
    </source>
</evidence>
<evidence type="ECO:0000256" key="8">
    <source>
        <dbReference type="SAM" id="SignalP"/>
    </source>
</evidence>
<dbReference type="GO" id="GO:0005576">
    <property type="term" value="C:extracellular region"/>
    <property type="evidence" value="ECO:0007669"/>
    <property type="project" value="UniProtKB-SubCell"/>
</dbReference>
<dbReference type="Ensembl" id="ENSMMOT00000024585.1">
    <property type="protein sequence ID" value="ENSMMOP00000024177.1"/>
    <property type="gene ID" value="ENSMMOG00000018391.1"/>
</dbReference>
<feature type="region of interest" description="Disordered" evidence="6">
    <location>
        <begin position="475"/>
        <end position="497"/>
    </location>
</feature>
<feature type="domain" description="VWFA" evidence="9">
    <location>
        <begin position="296"/>
        <end position="465"/>
    </location>
</feature>
<feature type="signal peptide" evidence="8">
    <location>
        <begin position="1"/>
        <end position="22"/>
    </location>
</feature>